<evidence type="ECO:0000313" key="3">
    <source>
        <dbReference type="EMBL" id="MCP3055168.1"/>
    </source>
</evidence>
<dbReference type="Proteomes" id="UP001155220">
    <property type="component" value="Unassembled WGS sequence"/>
</dbReference>
<dbReference type="InterPro" id="IPR015683">
    <property type="entry name" value="Ionotropic_Glu_rcpt"/>
</dbReference>
<evidence type="ECO:0000313" key="4">
    <source>
        <dbReference type="Proteomes" id="UP001155220"/>
    </source>
</evidence>
<feature type="transmembrane region" description="Helical" evidence="1">
    <location>
        <begin position="113"/>
        <end position="134"/>
    </location>
</feature>
<feature type="domain" description="Solute-binding protein family 3/N-terminal" evidence="2">
    <location>
        <begin position="7"/>
        <end position="339"/>
    </location>
</feature>
<dbReference type="InterPro" id="IPR001638">
    <property type="entry name" value="Solute-binding_3/MltF_N"/>
</dbReference>
<proteinExistence type="predicted"/>
<keyword evidence="1" id="KW-0472">Membrane</keyword>
<protein>
    <submittedName>
        <fullName evidence="3">Transporter substrate-binding domain-containing protein</fullName>
    </submittedName>
</protein>
<dbReference type="InterPro" id="IPR013099">
    <property type="entry name" value="K_chnl_dom"/>
</dbReference>
<name>A0A9X2H7J7_9HYPH</name>
<keyword evidence="4" id="KW-1185">Reference proteome</keyword>
<gene>
    <name evidence="3" type="ORF">MJ956_08395</name>
</gene>
<dbReference type="AlphaFoldDB" id="A0A9X2H7J7"/>
<reference evidence="3" key="1">
    <citation type="submission" date="2022-03" db="EMBL/GenBank/DDBJ databases">
        <title>Aurantimonas Liuensis sp. Nov., isolated from the hadal seawater of the Mariana Trench.</title>
        <authorList>
            <person name="Liu R."/>
        </authorList>
    </citation>
    <scope>NUCLEOTIDE SEQUENCE</scope>
    <source>
        <strain evidence="3">LRZ36</strain>
    </source>
</reference>
<dbReference type="PANTHER" id="PTHR18966">
    <property type="entry name" value="IONOTROPIC GLUTAMATE RECEPTOR"/>
    <property type="match status" value="1"/>
</dbReference>
<keyword evidence="1" id="KW-1133">Transmembrane helix</keyword>
<evidence type="ECO:0000259" key="2">
    <source>
        <dbReference type="SMART" id="SM00062"/>
    </source>
</evidence>
<dbReference type="RefSeq" id="WP_253964028.1">
    <property type="nucleotide sequence ID" value="NZ_JALHBS010000046.1"/>
</dbReference>
<dbReference type="Pfam" id="PF07885">
    <property type="entry name" value="Ion_trans_2"/>
    <property type="match status" value="1"/>
</dbReference>
<keyword evidence="1" id="KW-0812">Transmembrane</keyword>
<dbReference type="SMART" id="SM00062">
    <property type="entry name" value="PBPb"/>
    <property type="match status" value="1"/>
</dbReference>
<dbReference type="Gene3D" id="1.10.287.70">
    <property type="match status" value="1"/>
</dbReference>
<dbReference type="SUPFAM" id="SSF81324">
    <property type="entry name" value="Voltage-gated potassium channels"/>
    <property type="match status" value="1"/>
</dbReference>
<dbReference type="Gene3D" id="3.40.190.10">
    <property type="entry name" value="Periplasmic binding protein-like II"/>
    <property type="match status" value="2"/>
</dbReference>
<accession>A0A9X2H7J7</accession>
<sequence length="341" mass="36139">MSTFAPTLRVGITESPPFAMIASDGAWTGIGVDLWRMIAEAEGYNYEWVALEANAGEAVARGVVDLALPVTATADAEATIDFTIPYYTATLGAAGAGGIDVLGIAKTFLSWTFLRIVLIVSAILLVVGALMWLIERRANPAQFGTEDEDTGRPRRWLRGIGSGFWWSGVTMTTIGYGDKAPVTTLGRGVAMIWMLVAMALTSSLTASIVGATNLSRLTQLQIPGDLRDMRLGALPDSAAAGYLESEGLAFTDYDSVEAAMRAVEDDRIDAVVANLPLLQHANGATGASLMVSPSRAEPGLVSFALPEGSELREPLNAAILRLTTGSGWTDLIERYAPAGRR</sequence>
<evidence type="ECO:0000256" key="1">
    <source>
        <dbReference type="SAM" id="Phobius"/>
    </source>
</evidence>
<dbReference type="SUPFAM" id="SSF53850">
    <property type="entry name" value="Periplasmic binding protein-like II"/>
    <property type="match status" value="1"/>
</dbReference>
<comment type="caution">
    <text evidence="3">The sequence shown here is derived from an EMBL/GenBank/DDBJ whole genome shotgun (WGS) entry which is preliminary data.</text>
</comment>
<dbReference type="GO" id="GO:0015276">
    <property type="term" value="F:ligand-gated monoatomic ion channel activity"/>
    <property type="evidence" value="ECO:0007669"/>
    <property type="project" value="InterPro"/>
</dbReference>
<feature type="transmembrane region" description="Helical" evidence="1">
    <location>
        <begin position="189"/>
        <end position="211"/>
    </location>
</feature>
<dbReference type="GO" id="GO:0016020">
    <property type="term" value="C:membrane"/>
    <property type="evidence" value="ECO:0007669"/>
    <property type="project" value="UniProtKB-SubCell"/>
</dbReference>
<feature type="transmembrane region" description="Helical" evidence="1">
    <location>
        <begin position="155"/>
        <end position="177"/>
    </location>
</feature>
<organism evidence="3 4">
    <name type="scientific">Aurantimonas marianensis</name>
    <dbReference type="NCBI Taxonomy" id="2920428"/>
    <lineage>
        <taxon>Bacteria</taxon>
        <taxon>Pseudomonadati</taxon>
        <taxon>Pseudomonadota</taxon>
        <taxon>Alphaproteobacteria</taxon>
        <taxon>Hyphomicrobiales</taxon>
        <taxon>Aurantimonadaceae</taxon>
        <taxon>Aurantimonas</taxon>
    </lineage>
</organism>
<dbReference type="Pfam" id="PF00497">
    <property type="entry name" value="SBP_bac_3"/>
    <property type="match status" value="1"/>
</dbReference>
<dbReference type="EMBL" id="JALHBS010000046">
    <property type="protein sequence ID" value="MCP3055168.1"/>
    <property type="molecule type" value="Genomic_DNA"/>
</dbReference>